<sequence length="166" mass="18540">MLRLIYTNLHSKGFHLKLYRYHNRKFTSSEHPSKIGALNHVAVAVNNLQKAADYYREALGATVSEPQKLPDHGVTVVFVRLGNTNIELLEPLGNSSPISKFLENNKSGGLHHICLEVENIHSAMQRAKNCGIRCLTEEPRIGAHGKPVVFLHPKDCNGVLTELEQK</sequence>
<protein>
    <recommendedName>
        <fullName evidence="8">Methylmalonyl-CoA epimerase, mitochondrial</fullName>
        <ecNumber evidence="7">5.1.99.1</ecNumber>
    </recommendedName>
    <alternativeName>
        <fullName evidence="9">DL-methylmalonyl-CoA racemase</fullName>
    </alternativeName>
</protein>
<dbReference type="PANTHER" id="PTHR43048">
    <property type="entry name" value="METHYLMALONYL-COA EPIMERASE"/>
    <property type="match status" value="1"/>
</dbReference>
<reference evidence="11" key="2">
    <citation type="submission" date="2022-01" db="EMBL/GenBank/DDBJ databases">
        <authorList>
            <person name="Hirooka S."/>
            <person name="Miyagishima S.Y."/>
        </authorList>
    </citation>
    <scope>NUCLEOTIDE SEQUENCE</scope>
    <source>
        <strain evidence="11">NBRC 102759</strain>
    </source>
</reference>
<keyword evidence="4" id="KW-0170">Cobalt</keyword>
<comment type="similarity">
    <text evidence="1">Belongs to the methylmalonyl-CoA epimerase family.</text>
</comment>
<evidence type="ECO:0000256" key="1">
    <source>
        <dbReference type="ARBA" id="ARBA00009308"/>
    </source>
</evidence>
<dbReference type="InterPro" id="IPR029068">
    <property type="entry name" value="Glyas_Bleomycin-R_OHBP_Dase"/>
</dbReference>
<dbReference type="EMBL" id="BQMJ01000009">
    <property type="protein sequence ID" value="GJQ09589.1"/>
    <property type="molecule type" value="Genomic_DNA"/>
</dbReference>
<evidence type="ECO:0000256" key="9">
    <source>
        <dbReference type="ARBA" id="ARBA00081771"/>
    </source>
</evidence>
<comment type="function">
    <text evidence="6">Methylmalonyl-CoA epimerase involved in propionyl-CoA metabolism.</text>
</comment>
<gene>
    <name evidence="11" type="ORF">GpartN1_g1380.t1</name>
    <name evidence="12" type="ORF">GpartN1_g2518.t1</name>
</gene>
<proteinExistence type="inferred from homology"/>
<evidence type="ECO:0000313" key="13">
    <source>
        <dbReference type="Proteomes" id="UP001061958"/>
    </source>
</evidence>
<evidence type="ECO:0000256" key="5">
    <source>
        <dbReference type="ARBA" id="ARBA00050406"/>
    </source>
</evidence>
<dbReference type="GO" id="GO:0004493">
    <property type="term" value="F:methylmalonyl-CoA epimerase activity"/>
    <property type="evidence" value="ECO:0007669"/>
    <property type="project" value="UniProtKB-EC"/>
</dbReference>
<evidence type="ECO:0000256" key="7">
    <source>
        <dbReference type="ARBA" id="ARBA00066411"/>
    </source>
</evidence>
<evidence type="ECO:0000256" key="8">
    <source>
        <dbReference type="ARBA" id="ARBA00071337"/>
    </source>
</evidence>
<evidence type="ECO:0000256" key="2">
    <source>
        <dbReference type="ARBA" id="ARBA00022723"/>
    </source>
</evidence>
<evidence type="ECO:0000259" key="10">
    <source>
        <dbReference type="PROSITE" id="PS51819"/>
    </source>
</evidence>
<accession>A0A9C7PSR6</accession>
<evidence type="ECO:0000313" key="12">
    <source>
        <dbReference type="EMBL" id="GJQ10727.1"/>
    </source>
</evidence>
<dbReference type="FunFam" id="3.10.180.10:FF:000003">
    <property type="entry name" value="Methylmalonyl-CoA epimerase, mitochondrial"/>
    <property type="match status" value="1"/>
</dbReference>
<keyword evidence="3" id="KW-0413">Isomerase</keyword>
<dbReference type="Proteomes" id="UP001061958">
    <property type="component" value="Unassembled WGS sequence"/>
</dbReference>
<name>A0A9C7PSR6_9RHOD</name>
<dbReference type="PROSITE" id="PS51819">
    <property type="entry name" value="VOC"/>
    <property type="match status" value="1"/>
</dbReference>
<dbReference type="Pfam" id="PF13669">
    <property type="entry name" value="Glyoxalase_4"/>
    <property type="match status" value="1"/>
</dbReference>
<evidence type="ECO:0000313" key="11">
    <source>
        <dbReference type="EMBL" id="GJQ09589.1"/>
    </source>
</evidence>
<keyword evidence="2" id="KW-0479">Metal-binding</keyword>
<dbReference type="CDD" id="cd07249">
    <property type="entry name" value="MMCE"/>
    <property type="match status" value="1"/>
</dbReference>
<dbReference type="OrthoDB" id="16820at2759"/>
<dbReference type="SUPFAM" id="SSF54593">
    <property type="entry name" value="Glyoxalase/Bleomycin resistance protein/Dihydroxybiphenyl dioxygenase"/>
    <property type="match status" value="1"/>
</dbReference>
<dbReference type="InterPro" id="IPR017515">
    <property type="entry name" value="MeMalonyl-CoA_epimerase"/>
</dbReference>
<dbReference type="NCBIfam" id="TIGR03081">
    <property type="entry name" value="metmalonyl_epim"/>
    <property type="match status" value="1"/>
</dbReference>
<evidence type="ECO:0000256" key="4">
    <source>
        <dbReference type="ARBA" id="ARBA00023285"/>
    </source>
</evidence>
<keyword evidence="13" id="KW-1185">Reference proteome</keyword>
<evidence type="ECO:0000256" key="3">
    <source>
        <dbReference type="ARBA" id="ARBA00023235"/>
    </source>
</evidence>
<dbReference type="GO" id="GO:0046872">
    <property type="term" value="F:metal ion binding"/>
    <property type="evidence" value="ECO:0007669"/>
    <property type="project" value="UniProtKB-KW"/>
</dbReference>
<dbReference type="PANTHER" id="PTHR43048:SF3">
    <property type="entry name" value="METHYLMALONYL-COA EPIMERASE, MITOCHONDRIAL"/>
    <property type="match status" value="1"/>
</dbReference>
<dbReference type="EC" id="5.1.99.1" evidence="7"/>
<comment type="catalytic activity">
    <reaction evidence="5">
        <text>(R)-methylmalonyl-CoA = (S)-methylmalonyl-CoA</text>
        <dbReference type="Rhea" id="RHEA:20553"/>
        <dbReference type="ChEBI" id="CHEBI:57326"/>
        <dbReference type="ChEBI" id="CHEBI:57327"/>
        <dbReference type="EC" id="5.1.99.1"/>
    </reaction>
    <physiologicalReaction direction="right-to-left" evidence="5">
        <dbReference type="Rhea" id="RHEA:20555"/>
    </physiologicalReaction>
</comment>
<dbReference type="InterPro" id="IPR051785">
    <property type="entry name" value="MMCE/EMCE_epimerase"/>
</dbReference>
<dbReference type="GO" id="GO:0046491">
    <property type="term" value="P:L-methylmalonyl-CoA metabolic process"/>
    <property type="evidence" value="ECO:0007669"/>
    <property type="project" value="TreeGrafter"/>
</dbReference>
<dbReference type="EMBL" id="BQMJ01000018">
    <property type="protein sequence ID" value="GJQ10727.1"/>
    <property type="molecule type" value="Genomic_DNA"/>
</dbReference>
<dbReference type="InterPro" id="IPR037523">
    <property type="entry name" value="VOC_core"/>
</dbReference>
<feature type="domain" description="VOC" evidence="10">
    <location>
        <begin position="37"/>
        <end position="166"/>
    </location>
</feature>
<comment type="caution">
    <text evidence="11">The sequence shown here is derived from an EMBL/GenBank/DDBJ whole genome shotgun (WGS) entry which is preliminary data.</text>
</comment>
<dbReference type="AlphaFoldDB" id="A0A9C7PSR6"/>
<dbReference type="Gene3D" id="3.10.180.10">
    <property type="entry name" value="2,3-Dihydroxybiphenyl 1,2-Dioxygenase, domain 1"/>
    <property type="match status" value="1"/>
</dbReference>
<evidence type="ECO:0000256" key="6">
    <source>
        <dbReference type="ARBA" id="ARBA00053742"/>
    </source>
</evidence>
<organism evidence="11 13">
    <name type="scientific">Galdieria partita</name>
    <dbReference type="NCBI Taxonomy" id="83374"/>
    <lineage>
        <taxon>Eukaryota</taxon>
        <taxon>Rhodophyta</taxon>
        <taxon>Bangiophyceae</taxon>
        <taxon>Galdieriales</taxon>
        <taxon>Galdieriaceae</taxon>
        <taxon>Galdieria</taxon>
    </lineage>
</organism>
<reference evidence="11" key="1">
    <citation type="journal article" date="2022" name="Proc. Natl. Acad. Sci. U.S.A.">
        <title>Life cycle and functional genomics of the unicellular red alga Galdieria for elucidating algal and plant evolution and industrial use.</title>
        <authorList>
            <person name="Hirooka S."/>
            <person name="Itabashi T."/>
            <person name="Ichinose T.M."/>
            <person name="Onuma R."/>
            <person name="Fujiwara T."/>
            <person name="Yamashita S."/>
            <person name="Jong L.W."/>
            <person name="Tomita R."/>
            <person name="Iwane A.H."/>
            <person name="Miyagishima S.Y."/>
        </authorList>
    </citation>
    <scope>NUCLEOTIDE SEQUENCE</scope>
    <source>
        <strain evidence="11">NBRC 102759</strain>
    </source>
</reference>